<dbReference type="InterPro" id="IPR036388">
    <property type="entry name" value="WH-like_DNA-bd_sf"/>
</dbReference>
<organism evidence="1 2">
    <name type="scientific">Sphingobacterium corticibacter</name>
    <dbReference type="NCBI Taxonomy" id="2171749"/>
    <lineage>
        <taxon>Bacteria</taxon>
        <taxon>Pseudomonadati</taxon>
        <taxon>Bacteroidota</taxon>
        <taxon>Sphingobacteriia</taxon>
        <taxon>Sphingobacteriales</taxon>
        <taxon>Sphingobacteriaceae</taxon>
        <taxon>Sphingobacterium</taxon>
    </lineage>
</organism>
<dbReference type="EMBL" id="QDKG01000001">
    <property type="protein sequence ID" value="PVH26275.1"/>
    <property type="molecule type" value="Genomic_DNA"/>
</dbReference>
<dbReference type="Gene3D" id="1.10.10.10">
    <property type="entry name" value="Winged helix-like DNA-binding domain superfamily/Winged helix DNA-binding domain"/>
    <property type="match status" value="1"/>
</dbReference>
<reference evidence="1 2" key="1">
    <citation type="submission" date="2018-04" db="EMBL/GenBank/DDBJ databases">
        <title>Sphingobacterium cortibacter sp. nov.</title>
        <authorList>
            <person name="Li Y."/>
        </authorList>
    </citation>
    <scope>NUCLEOTIDE SEQUENCE [LARGE SCALE GENOMIC DNA]</scope>
    <source>
        <strain evidence="1 2">2c-3</strain>
    </source>
</reference>
<dbReference type="SUPFAM" id="SSF46894">
    <property type="entry name" value="C-terminal effector domain of the bipartite response regulators"/>
    <property type="match status" value="1"/>
</dbReference>
<dbReference type="GO" id="GO:0003677">
    <property type="term" value="F:DNA binding"/>
    <property type="evidence" value="ECO:0007669"/>
    <property type="project" value="InterPro"/>
</dbReference>
<dbReference type="RefSeq" id="WP_116774140.1">
    <property type="nucleotide sequence ID" value="NZ_QDKG01000001.1"/>
</dbReference>
<keyword evidence="2" id="KW-1185">Reference proteome</keyword>
<evidence type="ECO:0000313" key="1">
    <source>
        <dbReference type="EMBL" id="PVH26275.1"/>
    </source>
</evidence>
<dbReference type="Proteomes" id="UP000245627">
    <property type="component" value="Unassembled WGS sequence"/>
</dbReference>
<accession>A0A2T8HLI5</accession>
<dbReference type="AlphaFoldDB" id="A0A2T8HLI5"/>
<comment type="caution">
    <text evidence="1">The sequence shown here is derived from an EMBL/GenBank/DDBJ whole genome shotgun (WGS) entry which is preliminary data.</text>
</comment>
<proteinExistence type="predicted"/>
<evidence type="ECO:0008006" key="3">
    <source>
        <dbReference type="Google" id="ProtNLM"/>
    </source>
</evidence>
<gene>
    <name evidence="1" type="ORF">DC487_01220</name>
</gene>
<dbReference type="GO" id="GO:0006355">
    <property type="term" value="P:regulation of DNA-templated transcription"/>
    <property type="evidence" value="ECO:0007669"/>
    <property type="project" value="InterPro"/>
</dbReference>
<evidence type="ECO:0000313" key="2">
    <source>
        <dbReference type="Proteomes" id="UP000245627"/>
    </source>
</evidence>
<protein>
    <recommendedName>
        <fullName evidence="3">HTH luxR-type domain-containing protein</fullName>
    </recommendedName>
</protein>
<dbReference type="InterPro" id="IPR016032">
    <property type="entry name" value="Sig_transdc_resp-reg_C-effctor"/>
</dbReference>
<name>A0A2T8HLI5_9SPHI</name>
<sequence length="70" mass="7973">MPTLTKFEKLLIKKLKEGKTQREISEDFFTEGIKPHSLSSVEKHLTTLRAKFGAKTMFHLGVMVARNKAV</sequence>
<dbReference type="OrthoDB" id="799288at2"/>